<accession>F4YFH5</accession>
<evidence type="ECO:0000313" key="1">
    <source>
        <dbReference type="EMBL" id="AEC11036.1"/>
    </source>
</evidence>
<sequence length="78" mass="8925">ETCKVKKTQTGEKKKKNGNLFTSKSTTLTTILIFVSPNQTPLSIPNLYLKTIQESNSLITLHTHFSNFEYPKRLWSLP</sequence>
<dbReference type="EMBL" id="HM003340">
    <property type="protein sequence ID" value="AEC11036.1"/>
    <property type="molecule type" value="mRNA"/>
</dbReference>
<organism evidence="1">
    <name type="scientific">Camellia sinensis</name>
    <name type="common">Tea plant</name>
    <name type="synonym">Thea sinensis</name>
    <dbReference type="NCBI Taxonomy" id="4442"/>
    <lineage>
        <taxon>Eukaryota</taxon>
        <taxon>Viridiplantae</taxon>
        <taxon>Streptophyta</taxon>
        <taxon>Embryophyta</taxon>
        <taxon>Tracheophyta</taxon>
        <taxon>Spermatophyta</taxon>
        <taxon>Magnoliopsida</taxon>
        <taxon>eudicotyledons</taxon>
        <taxon>Gunneridae</taxon>
        <taxon>Pentapetalae</taxon>
        <taxon>asterids</taxon>
        <taxon>Ericales</taxon>
        <taxon>Theaceae</taxon>
        <taxon>Camellia</taxon>
    </lineage>
</organism>
<protein>
    <submittedName>
        <fullName evidence="1">Uncharacterized protein</fullName>
    </submittedName>
</protein>
<proteinExistence type="evidence at transcript level"/>
<feature type="non-terminal residue" evidence="1">
    <location>
        <position position="78"/>
    </location>
</feature>
<dbReference type="AlphaFoldDB" id="F4YFH5"/>
<name>F4YFH5_CAMSI</name>
<feature type="non-terminal residue" evidence="1">
    <location>
        <position position="1"/>
    </location>
</feature>
<reference evidence="1" key="1">
    <citation type="journal article" date="2013" name="Appl. Biochem. Biotechnol.">
        <title>Analysis of dormant bud (Banjhi) specific transcriptome of tea (Camellia sinensis (L.) O. Kuntze) from cDNA library revealed dormancy-related genes.</title>
        <authorList>
            <person name="Thirugnanasambantham K."/>
            <person name="Prabu G."/>
            <person name="Palanisamy S."/>
            <person name="Chandrabose S.R."/>
            <person name="Mandal A.K."/>
        </authorList>
    </citation>
    <scope>NUCLEOTIDE SEQUENCE</scope>
</reference>